<feature type="transmembrane region" description="Helical" evidence="1">
    <location>
        <begin position="165"/>
        <end position="189"/>
    </location>
</feature>
<feature type="transmembrane region" description="Helical" evidence="1">
    <location>
        <begin position="123"/>
        <end position="145"/>
    </location>
</feature>
<dbReference type="Proteomes" id="UP001500908">
    <property type="component" value="Unassembled WGS sequence"/>
</dbReference>
<comment type="caution">
    <text evidence="2">The sequence shown here is derived from an EMBL/GenBank/DDBJ whole genome shotgun (WGS) entry which is preliminary data.</text>
</comment>
<keyword evidence="1" id="KW-0472">Membrane</keyword>
<evidence type="ECO:0000313" key="2">
    <source>
        <dbReference type="EMBL" id="GAA3748477.1"/>
    </source>
</evidence>
<feature type="transmembrane region" description="Helical" evidence="1">
    <location>
        <begin position="238"/>
        <end position="261"/>
    </location>
</feature>
<evidence type="ECO:0008006" key="4">
    <source>
        <dbReference type="Google" id="ProtNLM"/>
    </source>
</evidence>
<dbReference type="RefSeq" id="WP_344972118.1">
    <property type="nucleotide sequence ID" value="NZ_BAABDD010000013.1"/>
</dbReference>
<reference evidence="3" key="1">
    <citation type="journal article" date="2019" name="Int. J. Syst. Evol. Microbiol.">
        <title>The Global Catalogue of Microorganisms (GCM) 10K type strain sequencing project: providing services to taxonomists for standard genome sequencing and annotation.</title>
        <authorList>
            <consortium name="The Broad Institute Genomics Platform"/>
            <consortium name="The Broad Institute Genome Sequencing Center for Infectious Disease"/>
            <person name="Wu L."/>
            <person name="Ma J."/>
        </authorList>
    </citation>
    <scope>NUCLEOTIDE SEQUENCE [LARGE SCALE GENOMIC DNA]</scope>
    <source>
        <strain evidence="3">JCM 17137</strain>
    </source>
</reference>
<keyword evidence="3" id="KW-1185">Reference proteome</keyword>
<dbReference type="EMBL" id="BAABDD010000013">
    <property type="protein sequence ID" value="GAA3748477.1"/>
    <property type="molecule type" value="Genomic_DNA"/>
</dbReference>
<gene>
    <name evidence="2" type="ORF">GCM10022402_29670</name>
</gene>
<sequence>MAQVDSNAVSSPVRSDLPRNRWVLIVVSILVGAALASIWSYHFVDSVIGDNVANTLLGYDAKEVPLAGLVSGTVFAFVSGLAGTFTACNIAAFGAIAPMSGSSGGASEEAGRSTVRISQTLRAVGWLALGMGIVSASYGAIGVMIGDGLPQLAESSGEGISPRLMQASVVFGIVGLAFTYLGLAALRVVPDPFTRLSVRFPNARLVAIGALIGGFLIGRPFPLFRVMFSYAVEVGNPLYGAGVFLLQSLGNITVVTLLFLLLVHGTRGRFVGWLTAKPSRITVITAVAFLVVGSFTFLYWDVRLPALHGYGWYPVVDW</sequence>
<organism evidence="2 3">
    <name type="scientific">Salinactinospora qingdaonensis</name>
    <dbReference type="NCBI Taxonomy" id="702744"/>
    <lineage>
        <taxon>Bacteria</taxon>
        <taxon>Bacillati</taxon>
        <taxon>Actinomycetota</taxon>
        <taxon>Actinomycetes</taxon>
        <taxon>Streptosporangiales</taxon>
        <taxon>Nocardiopsidaceae</taxon>
        <taxon>Salinactinospora</taxon>
    </lineage>
</organism>
<evidence type="ECO:0000313" key="3">
    <source>
        <dbReference type="Proteomes" id="UP001500908"/>
    </source>
</evidence>
<feature type="transmembrane region" description="Helical" evidence="1">
    <location>
        <begin position="281"/>
        <end position="300"/>
    </location>
</feature>
<accession>A0ABP7FU59</accession>
<keyword evidence="1" id="KW-1133">Transmembrane helix</keyword>
<protein>
    <recommendedName>
        <fullName evidence="4">Cytochrome C biogenesis protein transmembrane region</fullName>
    </recommendedName>
</protein>
<feature type="transmembrane region" description="Helical" evidence="1">
    <location>
        <begin position="64"/>
        <end position="97"/>
    </location>
</feature>
<proteinExistence type="predicted"/>
<keyword evidence="1" id="KW-0812">Transmembrane</keyword>
<feature type="transmembrane region" description="Helical" evidence="1">
    <location>
        <begin position="201"/>
        <end position="218"/>
    </location>
</feature>
<evidence type="ECO:0000256" key="1">
    <source>
        <dbReference type="SAM" id="Phobius"/>
    </source>
</evidence>
<name>A0ABP7FU59_9ACTN</name>
<feature type="transmembrane region" description="Helical" evidence="1">
    <location>
        <begin position="22"/>
        <end position="44"/>
    </location>
</feature>